<dbReference type="Gene3D" id="1.25.40.10">
    <property type="entry name" value="Tetratricopeptide repeat domain"/>
    <property type="match status" value="1"/>
</dbReference>
<sequence>MYGSCGAIELAKLVFDTMFVRDLVSWNSIIDRYVMVVDMSGAHALFDEMPERNVVTWNVMISEFLKGRNPGYALKLFREMGKSRLKGNARTMVCVIIAFSGSGRVKEGRSIMGGLSGCL</sequence>
<dbReference type="InterPro" id="IPR011990">
    <property type="entry name" value="TPR-like_helical_dom_sf"/>
</dbReference>
<dbReference type="InterPro" id="IPR046960">
    <property type="entry name" value="PPR_At4g14850-like_plant"/>
</dbReference>
<dbReference type="EMBL" id="CAXHTB010000002">
    <property type="protein sequence ID" value="CAL0301592.1"/>
    <property type="molecule type" value="Genomic_DNA"/>
</dbReference>
<dbReference type="GO" id="GO:0003723">
    <property type="term" value="F:RNA binding"/>
    <property type="evidence" value="ECO:0007669"/>
    <property type="project" value="InterPro"/>
</dbReference>
<keyword evidence="1" id="KW-0677">Repeat</keyword>
<keyword evidence="4" id="KW-1185">Reference proteome</keyword>
<dbReference type="Pfam" id="PF13041">
    <property type="entry name" value="PPR_2"/>
    <property type="match status" value="1"/>
</dbReference>
<evidence type="ECO:0000313" key="4">
    <source>
        <dbReference type="Proteomes" id="UP001497480"/>
    </source>
</evidence>
<dbReference type="Proteomes" id="UP001497480">
    <property type="component" value="Unassembled WGS sequence"/>
</dbReference>
<dbReference type="AlphaFoldDB" id="A0AAV1VXF6"/>
<dbReference type="PANTHER" id="PTHR47926">
    <property type="entry name" value="PENTATRICOPEPTIDE REPEAT-CONTAINING PROTEIN"/>
    <property type="match status" value="1"/>
</dbReference>
<dbReference type="PROSITE" id="PS51375">
    <property type="entry name" value="PPR"/>
    <property type="match status" value="1"/>
</dbReference>
<dbReference type="GO" id="GO:0009451">
    <property type="term" value="P:RNA modification"/>
    <property type="evidence" value="ECO:0007669"/>
    <property type="project" value="InterPro"/>
</dbReference>
<protein>
    <recommendedName>
        <fullName evidence="5">Pentatricopeptide repeat-containing protein</fullName>
    </recommendedName>
</protein>
<gene>
    <name evidence="3" type="ORF">LLUT_LOCUS2652</name>
</gene>
<evidence type="ECO:0000256" key="1">
    <source>
        <dbReference type="ARBA" id="ARBA00022737"/>
    </source>
</evidence>
<name>A0AAV1VXF6_LUPLU</name>
<dbReference type="PANTHER" id="PTHR47926:SF359">
    <property type="entry name" value="PENTACOTRIPEPTIDE-REPEAT REGION OF PRORP DOMAIN-CONTAINING PROTEIN"/>
    <property type="match status" value="1"/>
</dbReference>
<evidence type="ECO:0008006" key="5">
    <source>
        <dbReference type="Google" id="ProtNLM"/>
    </source>
</evidence>
<reference evidence="3 4" key="1">
    <citation type="submission" date="2024-03" db="EMBL/GenBank/DDBJ databases">
        <authorList>
            <person name="Martinez-Hernandez J."/>
        </authorList>
    </citation>
    <scope>NUCLEOTIDE SEQUENCE [LARGE SCALE GENOMIC DNA]</scope>
</reference>
<evidence type="ECO:0000313" key="3">
    <source>
        <dbReference type="EMBL" id="CAL0301592.1"/>
    </source>
</evidence>
<accession>A0AAV1VXF6</accession>
<evidence type="ECO:0000256" key="2">
    <source>
        <dbReference type="PROSITE-ProRule" id="PRU00708"/>
    </source>
</evidence>
<feature type="repeat" description="PPR" evidence="2">
    <location>
        <begin position="53"/>
        <end position="87"/>
    </location>
</feature>
<proteinExistence type="predicted"/>
<comment type="caution">
    <text evidence="3">The sequence shown here is derived from an EMBL/GenBank/DDBJ whole genome shotgun (WGS) entry which is preliminary data.</text>
</comment>
<dbReference type="InterPro" id="IPR002885">
    <property type="entry name" value="PPR_rpt"/>
</dbReference>
<organism evidence="3 4">
    <name type="scientific">Lupinus luteus</name>
    <name type="common">European yellow lupine</name>
    <dbReference type="NCBI Taxonomy" id="3873"/>
    <lineage>
        <taxon>Eukaryota</taxon>
        <taxon>Viridiplantae</taxon>
        <taxon>Streptophyta</taxon>
        <taxon>Embryophyta</taxon>
        <taxon>Tracheophyta</taxon>
        <taxon>Spermatophyta</taxon>
        <taxon>Magnoliopsida</taxon>
        <taxon>eudicotyledons</taxon>
        <taxon>Gunneridae</taxon>
        <taxon>Pentapetalae</taxon>
        <taxon>rosids</taxon>
        <taxon>fabids</taxon>
        <taxon>Fabales</taxon>
        <taxon>Fabaceae</taxon>
        <taxon>Papilionoideae</taxon>
        <taxon>50 kb inversion clade</taxon>
        <taxon>genistoids sensu lato</taxon>
        <taxon>core genistoids</taxon>
        <taxon>Genisteae</taxon>
        <taxon>Lupinus</taxon>
    </lineage>
</organism>
<dbReference type="NCBIfam" id="TIGR00756">
    <property type="entry name" value="PPR"/>
    <property type="match status" value="2"/>
</dbReference>